<reference evidence="1" key="1">
    <citation type="submission" date="2015-12" db="EMBL/GenBank/DDBJ databases">
        <title>Update maize B73 reference genome by single molecule sequencing technologies.</title>
        <authorList>
            <consortium name="Maize Genome Sequencing Project"/>
            <person name="Ware D."/>
        </authorList>
    </citation>
    <scope>NUCLEOTIDE SEQUENCE [LARGE SCALE GENOMIC DNA]</scope>
    <source>
        <tissue evidence="1">Seedling</tissue>
    </source>
</reference>
<protein>
    <submittedName>
        <fullName evidence="1">Annexin D5</fullName>
    </submittedName>
</protein>
<dbReference type="AlphaFoldDB" id="A0A1D6I3W8"/>
<gene>
    <name evidence="1" type="ORF">ZEAMMB73_Zm00001d020381</name>
</gene>
<proteinExistence type="predicted"/>
<accession>A0A1D6I3W8</accession>
<sequence length="54" mass="6041">MRYLVCLTKVFVFKFVSGFLVGKFCAGAQQLLLVTLGLTCVSMTSIILCHVRVW</sequence>
<name>A0A1D6I3W8_MAIZE</name>
<organism evidence="1">
    <name type="scientific">Zea mays</name>
    <name type="common">Maize</name>
    <dbReference type="NCBI Taxonomy" id="4577"/>
    <lineage>
        <taxon>Eukaryota</taxon>
        <taxon>Viridiplantae</taxon>
        <taxon>Streptophyta</taxon>
        <taxon>Embryophyta</taxon>
        <taxon>Tracheophyta</taxon>
        <taxon>Spermatophyta</taxon>
        <taxon>Magnoliopsida</taxon>
        <taxon>Liliopsida</taxon>
        <taxon>Poales</taxon>
        <taxon>Poaceae</taxon>
        <taxon>PACMAD clade</taxon>
        <taxon>Panicoideae</taxon>
        <taxon>Andropogonodae</taxon>
        <taxon>Andropogoneae</taxon>
        <taxon>Tripsacinae</taxon>
        <taxon>Zea</taxon>
    </lineage>
</organism>
<evidence type="ECO:0000313" key="1">
    <source>
        <dbReference type="EMBL" id="ONM54825.1"/>
    </source>
</evidence>
<feature type="non-terminal residue" evidence="1">
    <location>
        <position position="54"/>
    </location>
</feature>
<dbReference type="EMBL" id="CM007650">
    <property type="protein sequence ID" value="ONM54825.1"/>
    <property type="molecule type" value="Genomic_DNA"/>
</dbReference>